<accession>A0A6J4PCS3</accession>
<evidence type="ECO:0000313" key="1">
    <source>
        <dbReference type="EMBL" id="CAA9412350.1"/>
    </source>
</evidence>
<organism evidence="1">
    <name type="scientific">uncultured Rubrobacteraceae bacterium</name>
    <dbReference type="NCBI Taxonomy" id="349277"/>
    <lineage>
        <taxon>Bacteria</taxon>
        <taxon>Bacillati</taxon>
        <taxon>Actinomycetota</taxon>
        <taxon>Rubrobacteria</taxon>
        <taxon>Rubrobacterales</taxon>
        <taxon>Rubrobacteraceae</taxon>
        <taxon>environmental samples</taxon>
    </lineage>
</organism>
<reference evidence="1" key="1">
    <citation type="submission" date="2020-02" db="EMBL/GenBank/DDBJ databases">
        <authorList>
            <person name="Meier V. D."/>
        </authorList>
    </citation>
    <scope>NUCLEOTIDE SEQUENCE</scope>
    <source>
        <strain evidence="1">AVDCRST_MAG03</strain>
    </source>
</reference>
<name>A0A6J4PCS3_9ACTN</name>
<feature type="non-terminal residue" evidence="1">
    <location>
        <position position="43"/>
    </location>
</feature>
<sequence length="43" mass="4250">ARVPRFHPSYPSLVLRGGPGRAPGPPLGGVVGFPCGGGLPVSL</sequence>
<protein>
    <submittedName>
        <fullName evidence="1">Uncharacterized protein</fullName>
    </submittedName>
</protein>
<dbReference type="EMBL" id="CADCUT010000120">
    <property type="protein sequence ID" value="CAA9412350.1"/>
    <property type="molecule type" value="Genomic_DNA"/>
</dbReference>
<proteinExistence type="predicted"/>
<feature type="non-terminal residue" evidence="1">
    <location>
        <position position="1"/>
    </location>
</feature>
<gene>
    <name evidence="1" type="ORF">AVDCRST_MAG03-1959</name>
</gene>
<dbReference type="AlphaFoldDB" id="A0A6J4PCS3"/>